<evidence type="ECO:0000256" key="1">
    <source>
        <dbReference type="SAM" id="Coils"/>
    </source>
</evidence>
<gene>
    <name evidence="3" type="ORF">CANINC_003202</name>
</gene>
<sequence length="692" mass="80364">MDDIEIDNIVLLNLANSEKSIVGTIAFIGKTEFSPGIWLGLILVPECRKFAKNNGSVQGKQYFNLPKEESVGVSENFGIFVRPEKVKVLSPESLIAIHDISNITKLKLLFDYLIKLQYKYNDALAKLEILQVEYDNVLFDKNEILSKYKELNIDFLALKSVQSSTDNTNIEDEKLKLSMEHMKLDYQEKENDLLQKIQLLKNDIAILQSKLQLNPDESNKGILQELNRSEELIEKLTIENTELIARLEEIVSLKGQLELQLNEQKELIANLQQLNTDLTQKVKHLNQNLQDCNNTLENEKTKNQSLSKELSLLKQTHDFSSTGLYPKLISSLCSSSHQFSEKIATCLPKHTELLDLYLLSIQSLNFSYVLKESIDSASWNLTYKQLDLIVHLLPFDVSHYFLNMKESIESINTLILHYLETNDEMNDMNLITTISVKVPLDPNDDILQNSFDRNLYNRELAIYSLSNEQDNRREQLLLLREEHCGLTDSSLELFLRTGEIEKIKLSQRPIWEQHEIVYPVVDTSEIENLKTKVKVLQSKLLDEKKFQQELIDLHRKIRISDEEKQQLESKLKVTKVHENQLQDQIRNITLKLKKYGIDKSNSIADEYEILEKKKLLETIQFQRSLLNKLTSDKTVELSLTPIQRRNIHNPAVPTSIFRRIDKLFDINLTPLTNSQNLHTYKEQQLLEYLHLY</sequence>
<accession>A0A4T0WZ61</accession>
<dbReference type="Gene3D" id="2.30.30.190">
    <property type="entry name" value="CAP Gly-rich-like domain"/>
    <property type="match status" value="1"/>
</dbReference>
<dbReference type="InterPro" id="IPR036859">
    <property type="entry name" value="CAP-Gly_dom_sf"/>
</dbReference>
<organism evidence="3 4">
    <name type="scientific">Pichia inconspicua</name>
    <dbReference type="NCBI Taxonomy" id="52247"/>
    <lineage>
        <taxon>Eukaryota</taxon>
        <taxon>Fungi</taxon>
        <taxon>Dikarya</taxon>
        <taxon>Ascomycota</taxon>
        <taxon>Saccharomycotina</taxon>
        <taxon>Pichiomycetes</taxon>
        <taxon>Pichiales</taxon>
        <taxon>Pichiaceae</taxon>
        <taxon>Pichia</taxon>
    </lineage>
</organism>
<evidence type="ECO:0000313" key="4">
    <source>
        <dbReference type="Proteomes" id="UP000307173"/>
    </source>
</evidence>
<dbReference type="SUPFAM" id="SSF74924">
    <property type="entry name" value="Cap-Gly domain"/>
    <property type="match status" value="1"/>
</dbReference>
<proteinExistence type="predicted"/>
<protein>
    <recommendedName>
        <fullName evidence="2">CAP-Gly domain-containing protein</fullName>
    </recommendedName>
</protein>
<dbReference type="AlphaFoldDB" id="A0A4T0WZ61"/>
<dbReference type="SMART" id="SM01052">
    <property type="entry name" value="CAP_GLY"/>
    <property type="match status" value="1"/>
</dbReference>
<feature type="domain" description="CAP-Gly" evidence="2">
    <location>
        <begin position="29"/>
        <end position="82"/>
    </location>
</feature>
<reference evidence="3 4" key="1">
    <citation type="journal article" date="2019" name="Front. Genet.">
        <title>Whole-Genome Sequencing of the Opportunistic Yeast Pathogen Candida inconspicua Uncovers Its Hybrid Origin.</title>
        <authorList>
            <person name="Mixao V."/>
            <person name="Hansen A.P."/>
            <person name="Saus E."/>
            <person name="Boekhout T."/>
            <person name="Lass-Florl C."/>
            <person name="Gabaldon T."/>
        </authorList>
    </citation>
    <scope>NUCLEOTIDE SEQUENCE [LARGE SCALE GENOMIC DNA]</scope>
    <source>
        <strain evidence="3 4">CBS 180</strain>
    </source>
</reference>
<feature type="coiled-coil region" evidence="1">
    <location>
        <begin position="183"/>
        <end position="316"/>
    </location>
</feature>
<dbReference type="InterPro" id="IPR000938">
    <property type="entry name" value="CAP-Gly_domain"/>
</dbReference>
<dbReference type="Proteomes" id="UP000307173">
    <property type="component" value="Unassembled WGS sequence"/>
</dbReference>
<evidence type="ECO:0000259" key="2">
    <source>
        <dbReference type="PROSITE" id="PS50245"/>
    </source>
</evidence>
<keyword evidence="1" id="KW-0175">Coiled coil</keyword>
<dbReference type="EMBL" id="SELW01000533">
    <property type="protein sequence ID" value="TID23185.1"/>
    <property type="molecule type" value="Genomic_DNA"/>
</dbReference>
<comment type="caution">
    <text evidence="3">The sequence shown here is derived from an EMBL/GenBank/DDBJ whole genome shotgun (WGS) entry which is preliminary data.</text>
</comment>
<dbReference type="STRING" id="52247.A0A4T0WZ61"/>
<dbReference type="PROSITE" id="PS50245">
    <property type="entry name" value="CAP_GLY_2"/>
    <property type="match status" value="1"/>
</dbReference>
<dbReference type="OrthoDB" id="2130750at2759"/>
<evidence type="ECO:0000313" key="3">
    <source>
        <dbReference type="EMBL" id="TID23185.1"/>
    </source>
</evidence>
<name>A0A4T0WZ61_9ASCO</name>
<keyword evidence="4" id="KW-1185">Reference proteome</keyword>
<dbReference type="Pfam" id="PF01302">
    <property type="entry name" value="CAP_GLY"/>
    <property type="match status" value="1"/>
</dbReference>
<feature type="coiled-coil region" evidence="1">
    <location>
        <begin position="550"/>
        <end position="584"/>
    </location>
</feature>